<accession>A0A1G4BFP6</accession>
<reference evidence="1 2" key="1">
    <citation type="submission" date="2016-09" db="EMBL/GenBank/DDBJ databases">
        <authorList>
            <person name="Capua I."/>
            <person name="De Benedictis P."/>
            <person name="Joannis T."/>
            <person name="Lombin L.H."/>
            <person name="Cattoli G."/>
        </authorList>
    </citation>
    <scope>NUCLEOTIDE SEQUENCE [LARGE SCALE GENOMIC DNA]</scope>
    <source>
        <strain evidence="1 2">IMI 309357</strain>
    </source>
</reference>
<dbReference type="AlphaFoldDB" id="A0A1G4BFP6"/>
<dbReference type="Proteomes" id="UP000176998">
    <property type="component" value="Unassembled WGS sequence"/>
</dbReference>
<gene>
    <name evidence="1" type="ORF">CORC01_04584</name>
</gene>
<dbReference type="OrthoDB" id="10468584at2759"/>
<proteinExistence type="predicted"/>
<dbReference type="EMBL" id="MJBS01000030">
    <property type="protein sequence ID" value="OHF00176.1"/>
    <property type="molecule type" value="Genomic_DNA"/>
</dbReference>
<comment type="caution">
    <text evidence="1">The sequence shown here is derived from an EMBL/GenBank/DDBJ whole genome shotgun (WGS) entry which is preliminary data.</text>
</comment>
<protein>
    <submittedName>
        <fullName evidence="1">Uncharacterized protein</fullName>
    </submittedName>
</protein>
<dbReference type="RefSeq" id="XP_022477320.1">
    <property type="nucleotide sequence ID" value="XM_022616231.1"/>
</dbReference>
<organism evidence="1 2">
    <name type="scientific">Colletotrichum orchidophilum</name>
    <dbReference type="NCBI Taxonomy" id="1209926"/>
    <lineage>
        <taxon>Eukaryota</taxon>
        <taxon>Fungi</taxon>
        <taxon>Dikarya</taxon>
        <taxon>Ascomycota</taxon>
        <taxon>Pezizomycotina</taxon>
        <taxon>Sordariomycetes</taxon>
        <taxon>Hypocreomycetidae</taxon>
        <taxon>Glomerellales</taxon>
        <taxon>Glomerellaceae</taxon>
        <taxon>Colletotrichum</taxon>
    </lineage>
</organism>
<sequence>MYVLDKPMLCTESLEAYNEYGVIGRGTRMNQPRRCLVVRATQEGGPRALRNRVMLGRKGRAIRRPGSDLGMAKAMTGANGGGGCDVR</sequence>
<dbReference type="GeneID" id="34557741"/>
<evidence type="ECO:0000313" key="1">
    <source>
        <dbReference type="EMBL" id="OHF00176.1"/>
    </source>
</evidence>
<keyword evidence="2" id="KW-1185">Reference proteome</keyword>
<name>A0A1G4BFP6_9PEZI</name>
<evidence type="ECO:0000313" key="2">
    <source>
        <dbReference type="Proteomes" id="UP000176998"/>
    </source>
</evidence>